<dbReference type="EMBL" id="JAUHTB010000015">
    <property type="protein sequence ID" value="MDN4506917.1"/>
    <property type="molecule type" value="Genomic_DNA"/>
</dbReference>
<evidence type="ECO:0000259" key="1">
    <source>
        <dbReference type="Pfam" id="PF09983"/>
    </source>
</evidence>
<dbReference type="InterPro" id="IPR024537">
    <property type="entry name" value="DUF3322"/>
</dbReference>
<gene>
    <name evidence="3" type="ORF">QYF62_12710</name>
</gene>
<sequence>MAAGARRWATPETIRAKVCRRWDDGTLLRTLALGEPMAPLEVPLSGPRASELGDRLGEVQDWAAALEDGSRGGERYELRFKEIGGRTFGRNQIPTHAVVDRFEQAWRLLGVRAQVSAFEQMMLSAPDQRVREWLLARPVPALGHHAEWSQLLTAYRWLDAARGSGKYLRQIDAPGVDTKFVEARRSVLADLLGVSRQAGPFLTDLGLRTKPEYVRIRLAASVAPVPVSELSVRVGELDDLDIRFSTAVVVENEITYLTLPVPADGVVIWGKGFDVARLGRWAALQDAQVHYWGDLDTHGFAILHRLRTHLPQTRSFLMDAETLHAHRDRWGRENSPTSAALDRLAADEAAVYDDLVSDRFGERVRLEQERINWAWTLDKLPYDRSLAQQRLEEFKQSDGSAIPLDQVDWS</sequence>
<proteinExistence type="predicted"/>
<protein>
    <submittedName>
        <fullName evidence="3">DUF2220 family protein</fullName>
    </submittedName>
</protein>
<dbReference type="PIRSF" id="PIRSF028408">
    <property type="entry name" value="UCP028408"/>
    <property type="match status" value="1"/>
</dbReference>
<accession>A0ABT8H380</accession>
<feature type="domain" description="Wadjet protein JetD C-terminal" evidence="1">
    <location>
        <begin position="206"/>
        <end position="378"/>
    </location>
</feature>
<evidence type="ECO:0000313" key="4">
    <source>
        <dbReference type="Proteomes" id="UP001172702"/>
    </source>
</evidence>
<dbReference type="Pfam" id="PF11795">
    <property type="entry name" value="DUF3322"/>
    <property type="match status" value="1"/>
</dbReference>
<dbReference type="Pfam" id="PF09983">
    <property type="entry name" value="JetD_C"/>
    <property type="match status" value="1"/>
</dbReference>
<comment type="caution">
    <text evidence="3">The sequence shown here is derived from an EMBL/GenBank/DDBJ whole genome shotgun (WGS) entry which is preliminary data.</text>
</comment>
<evidence type="ECO:0000259" key="2">
    <source>
        <dbReference type="Pfam" id="PF11795"/>
    </source>
</evidence>
<dbReference type="InterPro" id="IPR024534">
    <property type="entry name" value="JetD_C"/>
</dbReference>
<organism evidence="3 4">
    <name type="scientific">Dietzia maris</name>
    <dbReference type="NCBI Taxonomy" id="37915"/>
    <lineage>
        <taxon>Bacteria</taxon>
        <taxon>Bacillati</taxon>
        <taxon>Actinomycetota</taxon>
        <taxon>Actinomycetes</taxon>
        <taxon>Mycobacteriales</taxon>
        <taxon>Dietziaceae</taxon>
        <taxon>Dietzia</taxon>
    </lineage>
</organism>
<dbReference type="RefSeq" id="WP_301162827.1">
    <property type="nucleotide sequence ID" value="NZ_JAUHTB010000015.1"/>
</dbReference>
<dbReference type="Proteomes" id="UP001172702">
    <property type="component" value="Unassembled WGS sequence"/>
</dbReference>
<reference evidence="3 4" key="1">
    <citation type="submission" date="2023-07" db="EMBL/GenBank/DDBJ databases">
        <title>Strategy for survival of the halotoleranting strain Dietzia MX2 from the Yakshinskoe mineral salts deposit.</title>
        <authorList>
            <person name="Kharitonova M.A."/>
            <person name="Kupriyanova-Ashina F.G."/>
            <person name="Shakirov T.R."/>
            <person name="Vafina M.S."/>
            <person name="Ilinskaya O.N."/>
        </authorList>
    </citation>
    <scope>NUCLEOTIDE SEQUENCE [LARGE SCALE GENOMIC DNA]</scope>
    <source>
        <strain evidence="3 4">MX2</strain>
    </source>
</reference>
<keyword evidence="4" id="KW-1185">Reference proteome</keyword>
<dbReference type="InterPro" id="IPR014544">
    <property type="entry name" value="UCP028408"/>
</dbReference>
<feature type="domain" description="DUF3322" evidence="2">
    <location>
        <begin position="11"/>
        <end position="192"/>
    </location>
</feature>
<evidence type="ECO:0000313" key="3">
    <source>
        <dbReference type="EMBL" id="MDN4506917.1"/>
    </source>
</evidence>
<name>A0ABT8H380_9ACTN</name>